<dbReference type="AlphaFoldDB" id="A0A934WEP8"/>
<comment type="cofactor">
    <cofactor evidence="1">
        <name>FAD</name>
        <dbReference type="ChEBI" id="CHEBI:57692"/>
    </cofactor>
</comment>
<dbReference type="PANTHER" id="PTHR43557">
    <property type="entry name" value="APOPTOSIS-INDUCING FACTOR 1"/>
    <property type="match status" value="1"/>
</dbReference>
<evidence type="ECO:0000259" key="6">
    <source>
        <dbReference type="Pfam" id="PF14759"/>
    </source>
</evidence>
<dbReference type="EMBL" id="NHSD01000117">
    <property type="protein sequence ID" value="MBK5926310.1"/>
    <property type="molecule type" value="Genomic_DNA"/>
</dbReference>
<dbReference type="InterPro" id="IPR023753">
    <property type="entry name" value="FAD/NAD-binding_dom"/>
</dbReference>
<dbReference type="Proteomes" id="UP000706333">
    <property type="component" value="Unassembled WGS sequence"/>
</dbReference>
<dbReference type="SUPFAM" id="SSF51905">
    <property type="entry name" value="FAD/NAD(P)-binding domain"/>
    <property type="match status" value="2"/>
</dbReference>
<protein>
    <submittedName>
        <fullName evidence="7">Pyridine nucleotide-disulfide oxidoreductase</fullName>
    </submittedName>
</protein>
<keyword evidence="2" id="KW-0285">Flavoprotein</keyword>
<evidence type="ECO:0000256" key="2">
    <source>
        <dbReference type="ARBA" id="ARBA00022630"/>
    </source>
</evidence>
<name>A0A934WEP8_9RHOB</name>
<accession>A0A934WEP8</accession>
<proteinExistence type="predicted"/>
<evidence type="ECO:0000259" key="5">
    <source>
        <dbReference type="Pfam" id="PF07992"/>
    </source>
</evidence>
<evidence type="ECO:0000256" key="3">
    <source>
        <dbReference type="ARBA" id="ARBA00022827"/>
    </source>
</evidence>
<dbReference type="GO" id="GO:0016651">
    <property type="term" value="F:oxidoreductase activity, acting on NAD(P)H"/>
    <property type="evidence" value="ECO:0007669"/>
    <property type="project" value="TreeGrafter"/>
</dbReference>
<dbReference type="PANTHER" id="PTHR43557:SF2">
    <property type="entry name" value="RIESKE DOMAIN-CONTAINING PROTEIN-RELATED"/>
    <property type="match status" value="1"/>
</dbReference>
<dbReference type="PRINTS" id="PR00368">
    <property type="entry name" value="FADPNR"/>
</dbReference>
<sequence length="408" mass="42645">MAQEHIVVVGAGQAGAAVVARLRALGFDGALTLLGAEPAPPYQRPPLSKKYLTGEMTRERLFLRPAAFYADQDITLRTGAAVRTIDRAARTLTVCTDGAGGGETLHWDRLILATGAAPRRLPADRGGALAGVHVMRDLADVDAMAGAFVAGRRLLVVGGGYIGLEAAAVAATRGLDVTLLEAAPRILVRVACAQTSDWFRTLHTAHGVRILEGTAVARLTGTDHVTGADVAGAHIPCDLAVVGIGVTPRTALAEAAGLEVADGIVVDTLGRTSDPDIWAAGDCALFPHGDGRLRLESVQNAIDQAEAVAANILGAAVPYVPQPWFWSDQYDAKLQIAGLGQGADSIVVRDAGDGRSHWYFAQGRLISVDAMNDARAYMVGKRLIEAGRSPDPAALAEPATDLRALLRD</sequence>
<dbReference type="Gene3D" id="3.30.390.30">
    <property type="match status" value="1"/>
</dbReference>
<dbReference type="Gene3D" id="3.50.50.60">
    <property type="entry name" value="FAD/NAD(P)-binding domain"/>
    <property type="match status" value="2"/>
</dbReference>
<dbReference type="RefSeq" id="WP_201155994.1">
    <property type="nucleotide sequence ID" value="NZ_NHSD01000117.1"/>
</dbReference>
<dbReference type="Pfam" id="PF14759">
    <property type="entry name" value="Reductase_C"/>
    <property type="match status" value="1"/>
</dbReference>
<feature type="domain" description="Reductase C-terminal" evidence="6">
    <location>
        <begin position="324"/>
        <end position="406"/>
    </location>
</feature>
<keyword evidence="8" id="KW-1185">Reference proteome</keyword>
<feature type="domain" description="FAD/NAD(P)-binding" evidence="5">
    <location>
        <begin position="5"/>
        <end position="305"/>
    </location>
</feature>
<keyword evidence="4" id="KW-0560">Oxidoreductase</keyword>
<reference evidence="7" key="1">
    <citation type="submission" date="2017-05" db="EMBL/GenBank/DDBJ databases">
        <authorList>
            <person name="Imhoff J.F."/>
            <person name="Rahn T."/>
            <person name="Kuenzel S."/>
            <person name="Neulinger S.C."/>
        </authorList>
    </citation>
    <scope>NUCLEOTIDE SEQUENCE</scope>
    <source>
        <strain evidence="7">LMG 28126</strain>
    </source>
</reference>
<evidence type="ECO:0000313" key="7">
    <source>
        <dbReference type="EMBL" id="MBK5926310.1"/>
    </source>
</evidence>
<dbReference type="GO" id="GO:0005737">
    <property type="term" value="C:cytoplasm"/>
    <property type="evidence" value="ECO:0007669"/>
    <property type="project" value="TreeGrafter"/>
</dbReference>
<dbReference type="SUPFAM" id="SSF55424">
    <property type="entry name" value="FAD/NAD-linked reductases, dimerisation (C-terminal) domain"/>
    <property type="match status" value="1"/>
</dbReference>
<comment type="caution">
    <text evidence="7">The sequence shown here is derived from an EMBL/GenBank/DDBJ whole genome shotgun (WGS) entry which is preliminary data.</text>
</comment>
<organism evidence="7 8">
    <name type="scientific">Rhodobaculum claviforme</name>
    <dbReference type="NCBI Taxonomy" id="1549854"/>
    <lineage>
        <taxon>Bacteria</taxon>
        <taxon>Pseudomonadati</taxon>
        <taxon>Pseudomonadota</taxon>
        <taxon>Alphaproteobacteria</taxon>
        <taxon>Rhodobacterales</taxon>
        <taxon>Paracoccaceae</taxon>
        <taxon>Rhodobaculum</taxon>
    </lineage>
</organism>
<reference evidence="7" key="2">
    <citation type="journal article" date="2020" name="Microorganisms">
        <title>Osmotic Adaptation and Compatible Solute Biosynthesis of Phototrophic Bacteria as Revealed from Genome Analyses.</title>
        <authorList>
            <person name="Imhoff J.F."/>
            <person name="Rahn T."/>
            <person name="Kunzel S."/>
            <person name="Keller A."/>
            <person name="Neulinger S.C."/>
        </authorList>
    </citation>
    <scope>NUCLEOTIDE SEQUENCE</scope>
    <source>
        <strain evidence="7">LMG 28126</strain>
    </source>
</reference>
<dbReference type="InterPro" id="IPR036188">
    <property type="entry name" value="FAD/NAD-bd_sf"/>
</dbReference>
<dbReference type="InterPro" id="IPR016156">
    <property type="entry name" value="FAD/NAD-linked_Rdtase_dimer_sf"/>
</dbReference>
<dbReference type="InterPro" id="IPR050446">
    <property type="entry name" value="FAD-oxidoreductase/Apoptosis"/>
</dbReference>
<evidence type="ECO:0000256" key="4">
    <source>
        <dbReference type="ARBA" id="ARBA00023002"/>
    </source>
</evidence>
<gene>
    <name evidence="7" type="ORF">CCR87_02895</name>
</gene>
<dbReference type="InterPro" id="IPR028202">
    <property type="entry name" value="Reductase_C"/>
</dbReference>
<evidence type="ECO:0000256" key="1">
    <source>
        <dbReference type="ARBA" id="ARBA00001974"/>
    </source>
</evidence>
<evidence type="ECO:0000313" key="8">
    <source>
        <dbReference type="Proteomes" id="UP000706333"/>
    </source>
</evidence>
<dbReference type="Pfam" id="PF07992">
    <property type="entry name" value="Pyr_redox_2"/>
    <property type="match status" value="1"/>
</dbReference>
<keyword evidence="3" id="KW-0274">FAD</keyword>
<dbReference type="PRINTS" id="PR00411">
    <property type="entry name" value="PNDRDTASEI"/>
</dbReference>